<evidence type="ECO:0000313" key="4">
    <source>
        <dbReference type="Proteomes" id="UP001172155"/>
    </source>
</evidence>
<dbReference type="AlphaFoldDB" id="A0AA40KCJ4"/>
<accession>A0AA40KCJ4</accession>
<name>A0AA40KCJ4_9PEZI</name>
<evidence type="ECO:0000256" key="2">
    <source>
        <dbReference type="SAM" id="Phobius"/>
    </source>
</evidence>
<evidence type="ECO:0000313" key="3">
    <source>
        <dbReference type="EMBL" id="KAK0753856.1"/>
    </source>
</evidence>
<reference evidence="3" key="1">
    <citation type="submission" date="2023-06" db="EMBL/GenBank/DDBJ databases">
        <title>Genome-scale phylogeny and comparative genomics of the fungal order Sordariales.</title>
        <authorList>
            <consortium name="Lawrence Berkeley National Laboratory"/>
            <person name="Hensen N."/>
            <person name="Bonometti L."/>
            <person name="Westerberg I."/>
            <person name="Brannstrom I.O."/>
            <person name="Guillou S."/>
            <person name="Cros-Aarteil S."/>
            <person name="Calhoun S."/>
            <person name="Haridas S."/>
            <person name="Kuo A."/>
            <person name="Mondo S."/>
            <person name="Pangilinan J."/>
            <person name="Riley R."/>
            <person name="LaButti K."/>
            <person name="Andreopoulos B."/>
            <person name="Lipzen A."/>
            <person name="Chen C."/>
            <person name="Yanf M."/>
            <person name="Daum C."/>
            <person name="Ng V."/>
            <person name="Clum A."/>
            <person name="Steindorff A."/>
            <person name="Ohm R."/>
            <person name="Martin F."/>
            <person name="Silar P."/>
            <person name="Natvig D."/>
            <person name="Lalanne C."/>
            <person name="Gautier V."/>
            <person name="Ament-velasquez S.L."/>
            <person name="Kruys A."/>
            <person name="Hutchinson M.I."/>
            <person name="Powell A.J."/>
            <person name="Barry K."/>
            <person name="Miller A.N."/>
            <person name="Grigoriev I.V."/>
            <person name="Debuchy R."/>
            <person name="Gladieux P."/>
            <person name="Thoren M.H."/>
            <person name="Johannesson H."/>
        </authorList>
    </citation>
    <scope>NUCLEOTIDE SEQUENCE</scope>
    <source>
        <strain evidence="3">SMH3187-1</strain>
    </source>
</reference>
<proteinExistence type="predicted"/>
<feature type="region of interest" description="Disordered" evidence="1">
    <location>
        <begin position="30"/>
        <end position="52"/>
    </location>
</feature>
<keyword evidence="2" id="KW-0812">Transmembrane</keyword>
<evidence type="ECO:0000256" key="1">
    <source>
        <dbReference type="SAM" id="MobiDB-lite"/>
    </source>
</evidence>
<protein>
    <submittedName>
        <fullName evidence="3">Uncharacterized protein</fullName>
    </submittedName>
</protein>
<feature type="transmembrane region" description="Helical" evidence="2">
    <location>
        <begin position="89"/>
        <end position="108"/>
    </location>
</feature>
<keyword evidence="2" id="KW-0472">Membrane</keyword>
<dbReference type="EMBL" id="JAUKUD010000001">
    <property type="protein sequence ID" value="KAK0753856.1"/>
    <property type="molecule type" value="Genomic_DNA"/>
</dbReference>
<feature type="transmembrane region" description="Helical" evidence="2">
    <location>
        <begin position="59"/>
        <end position="83"/>
    </location>
</feature>
<gene>
    <name evidence="3" type="ORF">B0T18DRAFT_434432</name>
</gene>
<dbReference type="Proteomes" id="UP001172155">
    <property type="component" value="Unassembled WGS sequence"/>
</dbReference>
<sequence length="236" mass="26117">MYLPQICIYRHIFPPPYRGPCAALQTSNPDTGIRTHHAPPPPPHRHPPKMSPRSGRITFLAALKVSTIFVCSFFTLIALPSYIQAGESYSLTASLFLCGLIPLVYVAYTTAPFVTAVHLQLPPFARSSTELLRRFAASPPAAARLEVGTLSFFGTPRVTTLTVADLRPVRERWGMVNFVRDNAAAARKARKWWHLPVVDKFNMQEGNEGRVKAGWVWKELEGGIRRRAAQGGGGGR</sequence>
<organism evidence="3 4">
    <name type="scientific">Schizothecium vesticola</name>
    <dbReference type="NCBI Taxonomy" id="314040"/>
    <lineage>
        <taxon>Eukaryota</taxon>
        <taxon>Fungi</taxon>
        <taxon>Dikarya</taxon>
        <taxon>Ascomycota</taxon>
        <taxon>Pezizomycotina</taxon>
        <taxon>Sordariomycetes</taxon>
        <taxon>Sordariomycetidae</taxon>
        <taxon>Sordariales</taxon>
        <taxon>Schizotheciaceae</taxon>
        <taxon>Schizothecium</taxon>
    </lineage>
</organism>
<keyword evidence="4" id="KW-1185">Reference proteome</keyword>
<keyword evidence="2" id="KW-1133">Transmembrane helix</keyword>
<comment type="caution">
    <text evidence="3">The sequence shown here is derived from an EMBL/GenBank/DDBJ whole genome shotgun (WGS) entry which is preliminary data.</text>
</comment>